<reference evidence="2" key="1">
    <citation type="submission" date="2011-05" db="EMBL/GenBank/DDBJ databases">
        <title>The genome sequence of Vittaforma corneae strain ATCC 50505.</title>
        <authorList>
            <consortium name="The Broad Institute Genome Sequencing Platform"/>
            <person name="Cuomo C."/>
            <person name="Didier E."/>
            <person name="Bowers L."/>
            <person name="Young S.K."/>
            <person name="Zeng Q."/>
            <person name="Gargeya S."/>
            <person name="Fitzgerald M."/>
            <person name="Haas B."/>
            <person name="Abouelleil A."/>
            <person name="Alvarado L."/>
            <person name="Arachchi H.M."/>
            <person name="Berlin A."/>
            <person name="Chapman S.B."/>
            <person name="Gearin G."/>
            <person name="Goldberg J."/>
            <person name="Griggs A."/>
            <person name="Gujja S."/>
            <person name="Hansen M."/>
            <person name="Heiman D."/>
            <person name="Howarth C."/>
            <person name="Larimer J."/>
            <person name="Lui A."/>
            <person name="MacDonald P.J.P."/>
            <person name="McCowen C."/>
            <person name="Montmayeur A."/>
            <person name="Murphy C."/>
            <person name="Neiman D."/>
            <person name="Pearson M."/>
            <person name="Priest M."/>
            <person name="Roberts A."/>
            <person name="Saif S."/>
            <person name="Shea T."/>
            <person name="Sisk P."/>
            <person name="Stolte C."/>
            <person name="Sykes S."/>
            <person name="Wortman J."/>
            <person name="Nusbaum C."/>
            <person name="Birren B."/>
        </authorList>
    </citation>
    <scope>NUCLEOTIDE SEQUENCE [LARGE SCALE GENOMIC DNA]</scope>
    <source>
        <strain evidence="2">ATCC 50505</strain>
    </source>
</reference>
<dbReference type="STRING" id="993615.L2GQS9"/>
<evidence type="ECO:0000313" key="2">
    <source>
        <dbReference type="Proteomes" id="UP000011082"/>
    </source>
</evidence>
<proteinExistence type="predicted"/>
<dbReference type="Gene3D" id="1.10.3630.10">
    <property type="entry name" value="yeast vps74-n-term truncation variant domain like"/>
    <property type="match status" value="1"/>
</dbReference>
<organism evidence="1 2">
    <name type="scientific">Vittaforma corneae (strain ATCC 50505)</name>
    <name type="common">Microsporidian parasite</name>
    <name type="synonym">Nosema corneum</name>
    <dbReference type="NCBI Taxonomy" id="993615"/>
    <lineage>
        <taxon>Eukaryota</taxon>
        <taxon>Fungi</taxon>
        <taxon>Fungi incertae sedis</taxon>
        <taxon>Microsporidia</taxon>
        <taxon>Nosematidae</taxon>
        <taxon>Vittaforma</taxon>
    </lineage>
</organism>
<gene>
    <name evidence="1" type="ORF">VICG_00419</name>
</gene>
<dbReference type="OMA" id="TSSAHIC"/>
<name>L2GQS9_VITCO</name>
<dbReference type="HOGENOM" id="CLU_1240974_0_0_1"/>
<dbReference type="AlphaFoldDB" id="L2GQS9"/>
<dbReference type="OrthoDB" id="2194690at2759"/>
<dbReference type="InParanoid" id="L2GQS9"/>
<keyword evidence="2" id="KW-1185">Reference proteome</keyword>
<accession>L2GQS9</accession>
<dbReference type="EMBL" id="JH370131">
    <property type="protein sequence ID" value="ELA42667.1"/>
    <property type="molecule type" value="Genomic_DNA"/>
</dbReference>
<dbReference type="VEuPathDB" id="MicrosporidiaDB:VICG_00419"/>
<dbReference type="GeneID" id="19881137"/>
<dbReference type="RefSeq" id="XP_007603872.1">
    <property type="nucleotide sequence ID" value="XM_007603810.1"/>
</dbReference>
<sequence>MDMQPKRRTNLERRIDIPLAFQLVLLLRTRKEALYLCTRSSLALRIAILCELSVEHVLELRNGVVKVIKAPERNISKDFAHKISEISLNPRDLLEYLNGERGRLAGVENLRKKIYSEMQSKGLIRVSKGVIFNKIRIQNADIWQNIYEKIIYEVQNSRISKESIILLTCLNYVNTMESLLLQCNESTASLIVQQMSEIKKRIQNKQYAPEDSLMYQFLSFMII</sequence>
<protein>
    <submittedName>
        <fullName evidence="1">Uncharacterized protein</fullName>
    </submittedName>
</protein>
<dbReference type="Proteomes" id="UP000011082">
    <property type="component" value="Unassembled WGS sequence"/>
</dbReference>
<evidence type="ECO:0000313" key="1">
    <source>
        <dbReference type="EMBL" id="ELA42667.1"/>
    </source>
</evidence>
<dbReference type="InterPro" id="IPR038261">
    <property type="entry name" value="GPP34-like_sf"/>
</dbReference>